<dbReference type="Proteomes" id="UP000003922">
    <property type="component" value="Unassembled WGS sequence"/>
</dbReference>
<sequence length="122" mass="13568">MQANKELTPTSIEGIFTNTPEVSIPNEVMNKAIICKYFLEKTLGTEVHLNVAHGPYAIGDMDQSTWWLDLISNTHYLISMRGAKPTPHVIKGLEYLNAGCKGVSIKTVYRRAMKGQEIVSCV</sequence>
<dbReference type="EMBL" id="AADV02000176">
    <property type="protein sequence ID" value="EAM48139.1"/>
    <property type="molecule type" value="Genomic_DNA"/>
</dbReference>
<evidence type="ECO:0000313" key="2">
    <source>
        <dbReference type="Proteomes" id="UP000003922"/>
    </source>
</evidence>
<dbReference type="OrthoDB" id="9934759at2"/>
<dbReference type="KEGG" id="cwa:CwatDRAFT_0495"/>
<comment type="caution">
    <text evidence="1">The sequence shown here is derived from an EMBL/GenBank/DDBJ whole genome shotgun (WGS) entry which is preliminary data.</text>
</comment>
<reference evidence="1" key="3">
    <citation type="submission" date="2016-12" db="EMBL/GenBank/DDBJ databases">
        <title>Annotation of the draft genome assembly of Crocosphaera watsonii WH 8501.</title>
        <authorList>
            <consortium name="US DOE Joint Genome Institute (JGI-ORNL)"/>
            <person name="Larimer F."/>
            <person name="Land M."/>
        </authorList>
    </citation>
    <scope>NUCLEOTIDE SEQUENCE</scope>
    <source>
        <strain evidence="1">WH 8501</strain>
    </source>
</reference>
<accession>Q4BW63</accession>
<name>Q4BW63_CROWT</name>
<reference evidence="1" key="1">
    <citation type="submission" date="2004-02" db="EMBL/GenBank/DDBJ databases">
        <authorList>
            <consortium name="DOE Joint Genome Institute"/>
        </authorList>
    </citation>
    <scope>NUCLEOTIDE SEQUENCE [LARGE SCALE GENOMIC DNA]</scope>
    <source>
        <strain evidence="1">WH 8501</strain>
    </source>
</reference>
<organism evidence="1 2">
    <name type="scientific">Crocosphaera watsonii WH 8501</name>
    <dbReference type="NCBI Taxonomy" id="165597"/>
    <lineage>
        <taxon>Bacteria</taxon>
        <taxon>Bacillati</taxon>
        <taxon>Cyanobacteriota</taxon>
        <taxon>Cyanophyceae</taxon>
        <taxon>Oscillatoriophycideae</taxon>
        <taxon>Chroococcales</taxon>
        <taxon>Aphanothecaceae</taxon>
        <taxon>Crocosphaera</taxon>
    </lineage>
</organism>
<reference evidence="1" key="2">
    <citation type="submission" date="2005-06" db="EMBL/GenBank/DDBJ databases">
        <title>Sequencing of the draft genome and assembly of Crocosphaera watsonii WH 8501.</title>
        <authorList>
            <consortium name="US DOE Joint Genome Institute (JGI-PGF)"/>
            <person name="Copeland A."/>
            <person name="Lucas S."/>
            <person name="Lapidus A."/>
            <person name="Barry K."/>
            <person name="Detter C."/>
            <person name="Glavina T."/>
            <person name="Hammon N."/>
            <person name="Israni S."/>
            <person name="Pitluck S."/>
            <person name="Richardson P."/>
        </authorList>
    </citation>
    <scope>NUCLEOTIDE SEQUENCE [LARGE SCALE GENOMIC DNA]</scope>
    <source>
        <strain evidence="1">WH 8501</strain>
    </source>
</reference>
<dbReference type="AlphaFoldDB" id="Q4BW63"/>
<protein>
    <submittedName>
        <fullName evidence="1">Uncharacterized protein</fullName>
    </submittedName>
</protein>
<proteinExistence type="predicted"/>
<evidence type="ECO:0000313" key="1">
    <source>
        <dbReference type="EMBL" id="EAM48139.1"/>
    </source>
</evidence>
<gene>
    <name evidence="1" type="ORF">CwatDRAFT_0495</name>
</gene>
<keyword evidence="2" id="KW-1185">Reference proteome</keyword>